<evidence type="ECO:0000313" key="2">
    <source>
        <dbReference type="EMBL" id="MPM09821.1"/>
    </source>
</evidence>
<protein>
    <recommendedName>
        <fullName evidence="1">OmpA-like domain-containing protein</fullName>
    </recommendedName>
</protein>
<name>A0A644X1R5_9ZZZZ</name>
<organism evidence="2">
    <name type="scientific">bioreactor metagenome</name>
    <dbReference type="NCBI Taxonomy" id="1076179"/>
    <lineage>
        <taxon>unclassified sequences</taxon>
        <taxon>metagenomes</taxon>
        <taxon>ecological metagenomes</taxon>
    </lineage>
</organism>
<dbReference type="EMBL" id="VSSQ01001617">
    <property type="protein sequence ID" value="MPM09821.1"/>
    <property type="molecule type" value="Genomic_DNA"/>
</dbReference>
<comment type="caution">
    <text evidence="2">The sequence shown here is derived from an EMBL/GenBank/DDBJ whole genome shotgun (WGS) entry which is preliminary data.</text>
</comment>
<gene>
    <name evidence="2" type="ORF">SDC9_56144</name>
</gene>
<dbReference type="InterPro" id="IPR006665">
    <property type="entry name" value="OmpA-like"/>
</dbReference>
<dbReference type="Pfam" id="PF00691">
    <property type="entry name" value="OmpA"/>
    <property type="match status" value="1"/>
</dbReference>
<dbReference type="AlphaFoldDB" id="A0A644X1R5"/>
<dbReference type="InterPro" id="IPR036737">
    <property type="entry name" value="OmpA-like_sf"/>
</dbReference>
<dbReference type="PROSITE" id="PS51123">
    <property type="entry name" value="OMPA_2"/>
    <property type="match status" value="1"/>
</dbReference>
<accession>A0A644X1R5</accession>
<dbReference type="Gene3D" id="3.30.1330.60">
    <property type="entry name" value="OmpA-like domain"/>
    <property type="match status" value="1"/>
</dbReference>
<feature type="domain" description="OmpA-like" evidence="1">
    <location>
        <begin position="70"/>
        <end position="184"/>
    </location>
</feature>
<reference evidence="2" key="1">
    <citation type="submission" date="2019-08" db="EMBL/GenBank/DDBJ databases">
        <authorList>
            <person name="Kucharzyk K."/>
            <person name="Murdoch R.W."/>
            <person name="Higgins S."/>
            <person name="Loffler F."/>
        </authorList>
    </citation>
    <scope>NUCLEOTIDE SEQUENCE</scope>
</reference>
<evidence type="ECO:0000259" key="1">
    <source>
        <dbReference type="PROSITE" id="PS51123"/>
    </source>
</evidence>
<dbReference type="SUPFAM" id="SSF103088">
    <property type="entry name" value="OmpA-like"/>
    <property type="match status" value="1"/>
</dbReference>
<proteinExistence type="predicted"/>
<sequence length="184" mass="21120">MTIGNFYSSPGDKFKRKKFSFKKREAYYYVDDIAVYELDDKGMPIMDSLAYALSQQDTLESDSADILASSFADLDSSITNIYFEENSYKLDNAGYRKLGIITEFLFENPNATIRVETYASPGEFDGQEMKLSEKRAKSVYIFLTGNKISKDRIELRSIGNSCEYYRAGDPKRRLCRKAEIIILM</sequence>